<dbReference type="SUPFAM" id="SSF52743">
    <property type="entry name" value="Subtilisin-like"/>
    <property type="match status" value="1"/>
</dbReference>
<dbReference type="PRINTS" id="PR00723">
    <property type="entry name" value="SUBTILISIN"/>
</dbReference>
<name>A0ABY7Q2E4_9ACTN</name>
<dbReference type="Gene3D" id="3.50.30.30">
    <property type="match status" value="1"/>
</dbReference>
<evidence type="ECO:0000313" key="14">
    <source>
        <dbReference type="Proteomes" id="UP001212821"/>
    </source>
</evidence>
<keyword evidence="3 7" id="KW-0645">Protease</keyword>
<dbReference type="EMBL" id="CP115450">
    <property type="protein sequence ID" value="WBP86868.1"/>
    <property type="molecule type" value="Genomic_DNA"/>
</dbReference>
<dbReference type="InterPro" id="IPR003137">
    <property type="entry name" value="PA_domain"/>
</dbReference>
<dbReference type="PROSITE" id="PS00138">
    <property type="entry name" value="SUBTILASE_SER"/>
    <property type="match status" value="1"/>
</dbReference>
<accession>A0ABY7Q2E4</accession>
<feature type="active site" description="Charge relay system" evidence="7">
    <location>
        <position position="194"/>
    </location>
</feature>
<comment type="similarity">
    <text evidence="1 7 8">Belongs to the peptidase S8 family.</text>
</comment>
<keyword evidence="14" id="KW-1185">Reference proteome</keyword>
<dbReference type="CDD" id="cd07474">
    <property type="entry name" value="Peptidases_S8_subtilisin_Vpr-like"/>
    <property type="match status" value="1"/>
</dbReference>
<dbReference type="Proteomes" id="UP001212821">
    <property type="component" value="Chromosome"/>
</dbReference>
<sequence length="1118" mass="114086">MRLPPVRRKLARIGLTLTLLAGGAALAATPAAGGPAGAGPPTVTPSGQGRTASVLLELSTEAAGPAWRHAADTARRAQRSPDDVRLDAARAGAAQRARAGDALHRLAQAVHRSAPAARELYRTHTLLTGLAVSAPAERLSALRALPGVRAVHPIVNKQRDNAYSVPLTGAPQVWSGDAAVAGNTGRGTRIGIIDSGIDYTHADFGGPGTEEAFRSVERGKPAPPALFPNAKVIGGKDLVGDDYDPDPTAPNHQPVPHPSDNPLDCVRNGHGTHVAGTAAGYGVTADGHPYAGPYRPGLDPASFRIGPGAAPGAQLYAIRVFGCDGSTDRLAQALDLAADPNGDGDLGDRLDVVNLSLGSRFGSPDDADALAVDRLAELGTVVVAAVGNEGDVYGIGGSPGTAVRAITVAASVHGHADVDGITVLAPAALAGVVPGHWSERYRGWSSTEVSGALAAPVDQADGCTDFSEADKQRLKGRIAVLTWRTRDADRACNSAPRADHAADAGAIGALYAADTDHLAEISGNDRIPAVLLGRADGERLLKAAAEGDAQVRLAAPGNPLHGSVAQNQPARADTLTDFTSRGIGLPGVLKPDLAAPGETIWSALVGSGSGGQRENGTSMAAPHVAGLAALVRAAHPDWPVEQVKAALMNTSTDTYLGDDHGGPVYGPERTGAGRVQADRAVRTPVVAYAAGEGARPGNVGVSYGPVEISGPTALDREIELRNSSSAPLSYRTGYAASTQLPGAAFQVAPAQVDVPAGGTARVRVTLSVPGELGRTPDPTIDTLQGGRARSYRGELSGRVLFSPVGDRTLPQLRVPVFAAPRPTGDLGATAAARTARDGTLVILGGSAAPGEAPGLVSALALGGEGARWPDCPPGSGKAVGPGAGIRPEDAPEPADQSQDLCVERPGDRAADLRAAGAAVDSDLLYVGARLWAPAATPVGLYGVRVSLDTDGDGVTDVILKADRLRGSDVLVSRALDARTGDELDVQPLNAHWGDTDTELLDSDVVVLPVRLSALPGVGPGHSTVRYGVWAGTAAPGKPDPAEAYSAIGLRGTRPTIPLDLLHPALTVRTGPTGPTTMVTPAGPGTVLDVHRTPGDTSRLLLLHHLNPADRRAQVLDLP</sequence>
<feature type="domain" description="PA" evidence="12">
    <location>
        <begin position="449"/>
        <end position="540"/>
    </location>
</feature>
<evidence type="ECO:0000256" key="7">
    <source>
        <dbReference type="PROSITE-ProRule" id="PRU01240"/>
    </source>
</evidence>
<dbReference type="PANTHER" id="PTHR43806:SF11">
    <property type="entry name" value="CEREVISIN-RELATED"/>
    <property type="match status" value="1"/>
</dbReference>
<dbReference type="PROSITE" id="PS51892">
    <property type="entry name" value="SUBTILASE"/>
    <property type="match status" value="1"/>
</dbReference>
<dbReference type="InterPro" id="IPR000209">
    <property type="entry name" value="Peptidase_S8/S53_dom"/>
</dbReference>
<feature type="region of interest" description="Disordered" evidence="9">
    <location>
        <begin position="867"/>
        <end position="898"/>
    </location>
</feature>
<keyword evidence="2" id="KW-0964">Secreted</keyword>
<evidence type="ECO:0000256" key="3">
    <source>
        <dbReference type="ARBA" id="ARBA00022670"/>
    </source>
</evidence>
<dbReference type="Pfam" id="PF00082">
    <property type="entry name" value="Peptidase_S8"/>
    <property type="match status" value="1"/>
</dbReference>
<evidence type="ECO:0000256" key="8">
    <source>
        <dbReference type="RuleBase" id="RU003355"/>
    </source>
</evidence>
<evidence type="ECO:0000313" key="13">
    <source>
        <dbReference type="EMBL" id="WBP86868.1"/>
    </source>
</evidence>
<dbReference type="InterPro" id="IPR050131">
    <property type="entry name" value="Peptidase_S8_subtilisin-like"/>
</dbReference>
<organism evidence="13 14">
    <name type="scientific">Kitasatospora cathayae</name>
    <dbReference type="NCBI Taxonomy" id="3004092"/>
    <lineage>
        <taxon>Bacteria</taxon>
        <taxon>Bacillati</taxon>
        <taxon>Actinomycetota</taxon>
        <taxon>Actinomycetes</taxon>
        <taxon>Kitasatosporales</taxon>
        <taxon>Streptomycetaceae</taxon>
        <taxon>Kitasatospora</taxon>
    </lineage>
</organism>
<dbReference type="InterPro" id="IPR023828">
    <property type="entry name" value="Peptidase_S8_Ser-AS"/>
</dbReference>
<evidence type="ECO:0000256" key="9">
    <source>
        <dbReference type="SAM" id="MobiDB-lite"/>
    </source>
</evidence>
<feature type="chain" id="PRO_5045426377" evidence="10">
    <location>
        <begin position="28"/>
        <end position="1118"/>
    </location>
</feature>
<proteinExistence type="inferred from homology"/>
<keyword evidence="5 7" id="KW-0378">Hydrolase</keyword>
<dbReference type="Pfam" id="PF02225">
    <property type="entry name" value="PA"/>
    <property type="match status" value="1"/>
</dbReference>
<feature type="domain" description="Peptidase S8/S53" evidence="11">
    <location>
        <begin position="185"/>
        <end position="654"/>
    </location>
</feature>
<dbReference type="PROSITE" id="PS00137">
    <property type="entry name" value="SUBTILASE_HIS"/>
    <property type="match status" value="1"/>
</dbReference>
<feature type="active site" description="Charge relay system" evidence="7">
    <location>
        <position position="618"/>
    </location>
</feature>
<dbReference type="InterPro" id="IPR015500">
    <property type="entry name" value="Peptidase_S8_subtilisin-rel"/>
</dbReference>
<keyword evidence="2" id="KW-0134">Cell wall</keyword>
<reference evidence="14" key="1">
    <citation type="submission" date="2022-12" db="EMBL/GenBank/DDBJ databases">
        <authorList>
            <person name="Mo P."/>
        </authorList>
    </citation>
    <scope>NUCLEOTIDE SEQUENCE [LARGE SCALE GENOMIC DNA]</scope>
    <source>
        <strain evidence="14">HUAS 3-15</strain>
    </source>
</reference>
<feature type="active site" description="Charge relay system" evidence="7">
    <location>
        <position position="270"/>
    </location>
</feature>
<dbReference type="InterPro" id="IPR036852">
    <property type="entry name" value="Peptidase_S8/S53_dom_sf"/>
</dbReference>
<dbReference type="InterPro" id="IPR034213">
    <property type="entry name" value="S8_Vpr-like"/>
</dbReference>
<evidence type="ECO:0000256" key="6">
    <source>
        <dbReference type="ARBA" id="ARBA00022825"/>
    </source>
</evidence>
<dbReference type="InterPro" id="IPR022398">
    <property type="entry name" value="Peptidase_S8_His-AS"/>
</dbReference>
<evidence type="ECO:0000256" key="10">
    <source>
        <dbReference type="SAM" id="SignalP"/>
    </source>
</evidence>
<evidence type="ECO:0000256" key="2">
    <source>
        <dbReference type="ARBA" id="ARBA00022512"/>
    </source>
</evidence>
<dbReference type="Gene3D" id="3.40.50.200">
    <property type="entry name" value="Peptidase S8/S53 domain"/>
    <property type="match status" value="1"/>
</dbReference>
<evidence type="ECO:0000259" key="12">
    <source>
        <dbReference type="Pfam" id="PF02225"/>
    </source>
</evidence>
<dbReference type="RefSeq" id="WP_270143835.1">
    <property type="nucleotide sequence ID" value="NZ_CP115450.1"/>
</dbReference>
<evidence type="ECO:0000259" key="11">
    <source>
        <dbReference type="Pfam" id="PF00082"/>
    </source>
</evidence>
<feature type="signal peptide" evidence="10">
    <location>
        <begin position="1"/>
        <end position="27"/>
    </location>
</feature>
<keyword evidence="6 7" id="KW-0720">Serine protease</keyword>
<dbReference type="InterPro" id="IPR023827">
    <property type="entry name" value="Peptidase_S8_Asp-AS"/>
</dbReference>
<evidence type="ECO:0000256" key="1">
    <source>
        <dbReference type="ARBA" id="ARBA00011073"/>
    </source>
</evidence>
<gene>
    <name evidence="13" type="ORF">O1G21_14195</name>
</gene>
<dbReference type="PANTHER" id="PTHR43806">
    <property type="entry name" value="PEPTIDASE S8"/>
    <property type="match status" value="1"/>
</dbReference>
<protein>
    <submittedName>
        <fullName evidence="13">S8 family serine peptidase</fullName>
    </submittedName>
</protein>
<evidence type="ECO:0000256" key="4">
    <source>
        <dbReference type="ARBA" id="ARBA00022729"/>
    </source>
</evidence>
<evidence type="ECO:0000256" key="5">
    <source>
        <dbReference type="ARBA" id="ARBA00022801"/>
    </source>
</evidence>
<dbReference type="PROSITE" id="PS00136">
    <property type="entry name" value="SUBTILASE_ASP"/>
    <property type="match status" value="1"/>
</dbReference>
<keyword evidence="4 10" id="KW-0732">Signal</keyword>